<evidence type="ECO:0000313" key="2">
    <source>
        <dbReference type="Proteomes" id="UP000219271"/>
    </source>
</evidence>
<protein>
    <submittedName>
        <fullName evidence="1">Uncharacterized protein</fullName>
    </submittedName>
</protein>
<dbReference type="AlphaFoldDB" id="A0A286DM24"/>
<sequence>MLNLTKLTTYPFANVWLRRQQLISVALNVVREQGSDALTLGREIPDYSKSACRLNMLWLVSPSWSISSSTIAS</sequence>
<proteinExistence type="predicted"/>
<keyword evidence="2" id="KW-1185">Reference proteome</keyword>
<dbReference type="EMBL" id="OCMY01000002">
    <property type="protein sequence ID" value="SOD59738.1"/>
    <property type="molecule type" value="Genomic_DNA"/>
</dbReference>
<accession>A0A286DM24</accession>
<dbReference type="Proteomes" id="UP000219271">
    <property type="component" value="Unassembled WGS sequence"/>
</dbReference>
<evidence type="ECO:0000313" key="1">
    <source>
        <dbReference type="EMBL" id="SOD59738.1"/>
    </source>
</evidence>
<gene>
    <name evidence="1" type="ORF">SAMN06273570_4408</name>
</gene>
<organism evidence="1 2">
    <name type="scientific">Candidatus Pantoea floridensis</name>
    <dbReference type="NCBI Taxonomy" id="1938870"/>
    <lineage>
        <taxon>Bacteria</taxon>
        <taxon>Pseudomonadati</taxon>
        <taxon>Pseudomonadota</taxon>
        <taxon>Gammaproteobacteria</taxon>
        <taxon>Enterobacterales</taxon>
        <taxon>Erwiniaceae</taxon>
        <taxon>Pantoea</taxon>
    </lineage>
</organism>
<reference evidence="2" key="1">
    <citation type="submission" date="2017-09" db="EMBL/GenBank/DDBJ databases">
        <authorList>
            <person name="Varghese N."/>
            <person name="Submissions S."/>
        </authorList>
    </citation>
    <scope>NUCLEOTIDE SEQUENCE [LARGE SCALE GENOMIC DNA]</scope>
    <source>
        <strain evidence="2">JKS000234</strain>
    </source>
</reference>
<name>A0A286DM24_9GAMM</name>